<keyword evidence="1" id="KW-0732">Signal</keyword>
<dbReference type="Proteomes" id="UP000238801">
    <property type="component" value="Unassembled WGS sequence"/>
</dbReference>
<evidence type="ECO:0000313" key="2">
    <source>
        <dbReference type="EMBL" id="PRY94575.1"/>
    </source>
</evidence>
<proteinExistence type="predicted"/>
<accession>A0A2T0X6Q8</accession>
<evidence type="ECO:0008006" key="4">
    <source>
        <dbReference type="Google" id="ProtNLM"/>
    </source>
</evidence>
<evidence type="ECO:0000313" key="3">
    <source>
        <dbReference type="Proteomes" id="UP000238801"/>
    </source>
</evidence>
<feature type="chain" id="PRO_5015516843" description="Lipoprotein" evidence="1">
    <location>
        <begin position="21"/>
        <end position="43"/>
    </location>
</feature>
<evidence type="ECO:0000256" key="1">
    <source>
        <dbReference type="SAM" id="SignalP"/>
    </source>
</evidence>
<comment type="caution">
    <text evidence="2">The sequence shown here is derived from an EMBL/GenBank/DDBJ whole genome shotgun (WGS) entry which is preliminary data.</text>
</comment>
<sequence>MRVPAILSLLLLVAACNRSAEEEIIIVDPIPVVPAEPAFDGKL</sequence>
<protein>
    <recommendedName>
        <fullName evidence="4">Lipoprotein</fullName>
    </recommendedName>
</protein>
<reference evidence="2 3" key="1">
    <citation type="submission" date="2018-03" db="EMBL/GenBank/DDBJ databases">
        <title>Genomic Encyclopedia of Archaeal and Bacterial Type Strains, Phase II (KMG-II): from individual species to whole genera.</title>
        <authorList>
            <person name="Goeker M."/>
        </authorList>
    </citation>
    <scope>NUCLEOTIDE SEQUENCE [LARGE SCALE GENOMIC DNA]</scope>
    <source>
        <strain evidence="2 3">DSM 29318</strain>
    </source>
</reference>
<gene>
    <name evidence="2" type="ORF">BCF33_0167</name>
</gene>
<name>A0A2T0X6Q8_9RHOB</name>
<keyword evidence="3" id="KW-1185">Reference proteome</keyword>
<organism evidence="2 3">
    <name type="scientific">Hasllibacter halocynthiae</name>
    <dbReference type="NCBI Taxonomy" id="595589"/>
    <lineage>
        <taxon>Bacteria</taxon>
        <taxon>Pseudomonadati</taxon>
        <taxon>Pseudomonadota</taxon>
        <taxon>Alphaproteobacteria</taxon>
        <taxon>Rhodobacterales</taxon>
        <taxon>Roseobacteraceae</taxon>
        <taxon>Hasllibacter</taxon>
    </lineage>
</organism>
<feature type="signal peptide" evidence="1">
    <location>
        <begin position="1"/>
        <end position="20"/>
    </location>
</feature>
<dbReference type="EMBL" id="PVTT01000001">
    <property type="protein sequence ID" value="PRY94575.1"/>
    <property type="molecule type" value="Genomic_DNA"/>
</dbReference>
<dbReference type="AlphaFoldDB" id="A0A2T0X6Q8"/>
<dbReference type="PROSITE" id="PS51257">
    <property type="entry name" value="PROKAR_LIPOPROTEIN"/>
    <property type="match status" value="1"/>
</dbReference>